<feature type="compositionally biased region" description="Polar residues" evidence="1">
    <location>
        <begin position="50"/>
        <end position="62"/>
    </location>
</feature>
<evidence type="ECO:0000256" key="1">
    <source>
        <dbReference type="SAM" id="MobiDB-lite"/>
    </source>
</evidence>
<keyword evidence="4" id="KW-1185">Reference proteome</keyword>
<feature type="transmembrane region" description="Helical" evidence="2">
    <location>
        <begin position="203"/>
        <end position="222"/>
    </location>
</feature>
<name>A0A2K2EXJ0_9CLOT</name>
<proteinExistence type="predicted"/>
<dbReference type="EMBL" id="NIOJ01000051">
    <property type="protein sequence ID" value="PNT96296.1"/>
    <property type="molecule type" value="Genomic_DNA"/>
</dbReference>
<evidence type="ECO:0000313" key="3">
    <source>
        <dbReference type="EMBL" id="PNT96296.1"/>
    </source>
</evidence>
<dbReference type="OrthoDB" id="2971849at2"/>
<evidence type="ECO:0008006" key="5">
    <source>
        <dbReference type="Google" id="ProtNLM"/>
    </source>
</evidence>
<accession>A0A2K2EXJ0</accession>
<evidence type="ECO:0000313" key="4">
    <source>
        <dbReference type="Proteomes" id="UP000236151"/>
    </source>
</evidence>
<organism evidence="3 4">
    <name type="scientific">Clostridium thermosuccinogenes</name>
    <dbReference type="NCBI Taxonomy" id="84032"/>
    <lineage>
        <taxon>Bacteria</taxon>
        <taxon>Bacillati</taxon>
        <taxon>Bacillota</taxon>
        <taxon>Clostridia</taxon>
        <taxon>Eubacteriales</taxon>
        <taxon>Clostridiaceae</taxon>
        <taxon>Clostridium</taxon>
    </lineage>
</organism>
<feature type="compositionally biased region" description="Polar residues" evidence="1">
    <location>
        <begin position="28"/>
        <end position="39"/>
    </location>
</feature>
<feature type="region of interest" description="Disordered" evidence="1">
    <location>
        <begin position="1"/>
        <end position="62"/>
    </location>
</feature>
<keyword evidence="2" id="KW-0472">Membrane</keyword>
<dbReference type="RefSeq" id="WP_103082647.1">
    <property type="nucleotide sequence ID" value="NZ_CP021850.1"/>
</dbReference>
<keyword evidence="2" id="KW-1133">Transmembrane helix</keyword>
<feature type="transmembrane region" description="Helical" evidence="2">
    <location>
        <begin position="166"/>
        <end position="191"/>
    </location>
</feature>
<dbReference type="AlphaFoldDB" id="A0A2K2EXJ0"/>
<feature type="compositionally biased region" description="Polar residues" evidence="1">
    <location>
        <begin position="10"/>
        <end position="20"/>
    </location>
</feature>
<gene>
    <name evidence="3" type="ORF">CDQ84_15510</name>
</gene>
<feature type="compositionally biased region" description="Polar residues" evidence="1">
    <location>
        <begin position="88"/>
        <end position="128"/>
    </location>
</feature>
<protein>
    <recommendedName>
        <fullName evidence="5">DUF4190 domain-containing protein</fullName>
    </recommendedName>
</protein>
<sequence>MDEKFEKNAESNQGNINSGTAAAHDLQQAGQAQNANESQVADKAQEDNKIQQAAEAQNDNAISNEIQGSVEIQEHSQMQNGNGGQDANKVQNTSGEQNVNGAQSTGEVRQNNFTGQNADTGLTERNSVNLNRSENRLNSFFMNNRGDVRTDRSGAAVFADTRALVVLGWICAALNFLISPLFAIPGVIFGVMVNREARGRGNAIVVTNIVLAVLGMVLGFFFNMVQY</sequence>
<comment type="caution">
    <text evidence="3">The sequence shown here is derived from an EMBL/GenBank/DDBJ whole genome shotgun (WGS) entry which is preliminary data.</text>
</comment>
<dbReference type="Proteomes" id="UP000236151">
    <property type="component" value="Unassembled WGS sequence"/>
</dbReference>
<keyword evidence="2" id="KW-0812">Transmembrane</keyword>
<evidence type="ECO:0000256" key="2">
    <source>
        <dbReference type="SAM" id="Phobius"/>
    </source>
</evidence>
<reference evidence="4" key="1">
    <citation type="submission" date="2017-06" db="EMBL/GenBank/DDBJ databases">
        <title>Investigating the central metabolism of Clostridium thermosuccinogenes.</title>
        <authorList>
            <person name="Koendjbiharie J.G."/>
            <person name="Van Kranenburg R."/>
            <person name="Vriesendorp B."/>
        </authorList>
    </citation>
    <scope>NUCLEOTIDE SEQUENCE [LARGE SCALE GENOMIC DNA]</scope>
    <source>
        <strain evidence="4">DSM 5806</strain>
    </source>
</reference>
<feature type="region of interest" description="Disordered" evidence="1">
    <location>
        <begin position="77"/>
        <end position="128"/>
    </location>
</feature>
<dbReference type="KEGG" id="cthd:CDO33_17405"/>